<dbReference type="PANTHER" id="PTHR33753:SF1">
    <property type="entry name" value="ENDO-BETA-1,4-GLUCANASE CELB"/>
    <property type="match status" value="1"/>
</dbReference>
<evidence type="ECO:0000256" key="9">
    <source>
        <dbReference type="ARBA" id="ARBA00023326"/>
    </source>
</evidence>
<keyword evidence="9" id="KW-0624">Polysaccharide degradation</keyword>
<dbReference type="EC" id="3.2.1.4" evidence="3"/>
<proteinExistence type="evidence at transcript level"/>
<dbReference type="GO" id="GO:0030245">
    <property type="term" value="P:cellulose catabolic process"/>
    <property type="evidence" value="ECO:0007669"/>
    <property type="project" value="UniProtKB-KW"/>
</dbReference>
<dbReference type="Pfam" id="PF00840">
    <property type="entry name" value="Glyco_hydro_7"/>
    <property type="match status" value="3"/>
</dbReference>
<dbReference type="InterPro" id="IPR013320">
    <property type="entry name" value="ConA-like_dom_sf"/>
</dbReference>
<organism evidence="11">
    <name type="scientific">uncultured symbiotic protist of Reticulitermes speratus</name>
    <dbReference type="NCBI Taxonomy" id="403658"/>
    <lineage>
        <taxon>Eukaryota</taxon>
        <taxon>environmental samples</taxon>
    </lineage>
</organism>
<evidence type="ECO:0000256" key="5">
    <source>
        <dbReference type="ARBA" id="ARBA00023001"/>
    </source>
</evidence>
<evidence type="ECO:0000256" key="10">
    <source>
        <dbReference type="SAM" id="SignalP"/>
    </source>
</evidence>
<keyword evidence="8" id="KW-0326">Glycosidase</keyword>
<dbReference type="EMBL" id="AB274536">
    <property type="protein sequence ID" value="BAF57295.1"/>
    <property type="molecule type" value="mRNA"/>
</dbReference>
<comment type="similarity">
    <text evidence="2">Belongs to the glycosyl hydrolase 7 (cellulase C) family.</text>
</comment>
<dbReference type="Gene3D" id="2.70.100.10">
    <property type="entry name" value="Glycoside hydrolase, family 7, domain"/>
    <property type="match status" value="1"/>
</dbReference>
<accession>A4UWN5</accession>
<name>A4UWN5_9EUKA</name>
<dbReference type="CAZy" id="GH7">
    <property type="family name" value="Glycoside Hydrolase Family 7"/>
</dbReference>
<keyword evidence="5" id="KW-0136">Cellulose degradation</keyword>
<dbReference type="PRINTS" id="PR00734">
    <property type="entry name" value="GLHYDRLASE7"/>
</dbReference>
<evidence type="ECO:0000256" key="4">
    <source>
        <dbReference type="ARBA" id="ARBA00022801"/>
    </source>
</evidence>
<dbReference type="AlphaFoldDB" id="A4UWN5"/>
<reference evidence="11" key="1">
    <citation type="journal article" date="2010" name="PLoS ONE">
        <title>Phylogenetic analysis of cellulolytic enzyme genes from representative lineages of termites and a related cockroach.</title>
        <authorList>
            <person name="Todaka N."/>
            <person name="Inoue T."/>
            <person name="Saita K."/>
            <person name="Ohkuma M."/>
            <person name="Nalepa C.A."/>
            <person name="Lenz M."/>
            <person name="Kudo T."/>
            <person name="Moriya S."/>
        </authorList>
    </citation>
    <scope>NUCLEOTIDE SEQUENCE</scope>
</reference>
<evidence type="ECO:0000256" key="8">
    <source>
        <dbReference type="ARBA" id="ARBA00023295"/>
    </source>
</evidence>
<dbReference type="GO" id="GO:0008810">
    <property type="term" value="F:cellulase activity"/>
    <property type="evidence" value="ECO:0007669"/>
    <property type="project" value="UniProtKB-EC"/>
</dbReference>
<dbReference type="PANTHER" id="PTHR33753">
    <property type="entry name" value="1,4-BETA-D-GLUCAN CELLOBIOHYDROLASE B"/>
    <property type="match status" value="1"/>
</dbReference>
<evidence type="ECO:0000256" key="6">
    <source>
        <dbReference type="ARBA" id="ARBA00023180"/>
    </source>
</evidence>
<evidence type="ECO:0000313" key="11">
    <source>
        <dbReference type="EMBL" id="BAF57295.1"/>
    </source>
</evidence>
<keyword evidence="7" id="KW-0119">Carbohydrate metabolism</keyword>
<keyword evidence="6" id="KW-0325">Glycoprotein</keyword>
<dbReference type="InterPro" id="IPR001722">
    <property type="entry name" value="Glyco_hydro_7"/>
</dbReference>
<comment type="catalytic activity">
    <reaction evidence="1">
        <text>Endohydrolysis of (1-&gt;4)-beta-D-glucosidic linkages in cellulose, lichenin and cereal beta-D-glucans.</text>
        <dbReference type="EC" id="3.2.1.4"/>
    </reaction>
</comment>
<keyword evidence="10" id="KW-0732">Signal</keyword>
<feature type="chain" id="PRO_5002674806" description="cellulase" evidence="10">
    <location>
        <begin position="17"/>
        <end position="335"/>
    </location>
</feature>
<keyword evidence="4 11" id="KW-0378">Hydrolase</keyword>
<evidence type="ECO:0000256" key="3">
    <source>
        <dbReference type="ARBA" id="ARBA00012601"/>
    </source>
</evidence>
<dbReference type="SUPFAM" id="SSF49899">
    <property type="entry name" value="Concanavalin A-like lectins/glucanases"/>
    <property type="match status" value="1"/>
</dbReference>
<sequence length="335" mass="36291">MFAVAAAFYLFVSLFAVDDYPILSWERNGKTIQGRIVVDLNWRGENHTNEIDYKNIGVWTEGNALNQRLVTVNPWGNTVGQRLYLLAEEGDNYELLDLVGSELTYDVDISQIPCGLNAALYTVEMAPGGAKAPEVGAAYGSGYCDAQFLGADDLGCGEFDIWEANRAATVYTTHACTQTGQFAKGSATCDSNGCGYNSYRDSNEHNFYGNASSFTVDSSKPFTVITQFLSSGGALTSVVRKYIQNGRTITSTGALDGNRCTSSQYSLAQMGKSLSNGHVLAFSLWDSSNGLDWLDAGNNGPCSGQDESATYLEKNFPDATITWSNIRFGPIDSTY</sequence>
<evidence type="ECO:0000256" key="2">
    <source>
        <dbReference type="ARBA" id="ARBA00006044"/>
    </source>
</evidence>
<protein>
    <recommendedName>
        <fullName evidence="3">cellulase</fullName>
        <ecNumber evidence="3">3.2.1.4</ecNumber>
    </recommendedName>
</protein>
<evidence type="ECO:0000256" key="7">
    <source>
        <dbReference type="ARBA" id="ARBA00023277"/>
    </source>
</evidence>
<evidence type="ECO:0000256" key="1">
    <source>
        <dbReference type="ARBA" id="ARBA00000966"/>
    </source>
</evidence>
<dbReference type="InterPro" id="IPR037019">
    <property type="entry name" value="Glyco_hydro_7_sf"/>
</dbReference>
<feature type="signal peptide" evidence="10">
    <location>
        <begin position="1"/>
        <end position="16"/>
    </location>
</feature>